<reference evidence="1 2" key="1">
    <citation type="submission" date="2019-09" db="EMBL/GenBank/DDBJ databases">
        <title>Actinomadura physcomitrii sp. nov., a novel actinomycete isolated from moss [Physcomitrium sphaericum (Ludw) Fuernr].</title>
        <authorList>
            <person name="Zhuang X."/>
            <person name="Liu C."/>
        </authorList>
    </citation>
    <scope>NUCLEOTIDE SEQUENCE [LARGE SCALE GENOMIC DNA]</scope>
    <source>
        <strain evidence="1 2">HMC1</strain>
    </source>
</reference>
<sequence length="77" mass="8320">MTTLRSRWFASPPASARLMFASDCSGGAGASGEGLQDGFGSRAKNRAAHFFTFYIFAGRELTNRLGVRRHRAGKPLA</sequence>
<dbReference type="RefSeq" id="WP_151560016.1">
    <property type="nucleotide sequence ID" value="NZ_WBMT01000004.1"/>
</dbReference>
<comment type="caution">
    <text evidence="1">The sequence shown here is derived from an EMBL/GenBank/DDBJ whole genome shotgun (WGS) entry which is preliminary data.</text>
</comment>
<organism evidence="1 2">
    <name type="scientific">Actinomadura rudentiformis</name>
    <dbReference type="NCBI Taxonomy" id="359158"/>
    <lineage>
        <taxon>Bacteria</taxon>
        <taxon>Bacillati</taxon>
        <taxon>Actinomycetota</taxon>
        <taxon>Actinomycetes</taxon>
        <taxon>Streptosporangiales</taxon>
        <taxon>Thermomonosporaceae</taxon>
        <taxon>Actinomadura</taxon>
    </lineage>
</organism>
<proteinExistence type="predicted"/>
<name>A0A6H9YRE8_9ACTN</name>
<accession>A0A6H9YRE8</accession>
<keyword evidence="2" id="KW-1185">Reference proteome</keyword>
<dbReference type="EMBL" id="WBMT01000004">
    <property type="protein sequence ID" value="KAB2350268.1"/>
    <property type="molecule type" value="Genomic_DNA"/>
</dbReference>
<dbReference type="Proteomes" id="UP000468735">
    <property type="component" value="Unassembled WGS sequence"/>
</dbReference>
<evidence type="ECO:0000313" key="1">
    <source>
        <dbReference type="EMBL" id="KAB2350268.1"/>
    </source>
</evidence>
<evidence type="ECO:0000313" key="2">
    <source>
        <dbReference type="Proteomes" id="UP000468735"/>
    </source>
</evidence>
<dbReference type="AlphaFoldDB" id="A0A6H9YRE8"/>
<gene>
    <name evidence="1" type="ORF">F8566_10815</name>
</gene>
<protein>
    <submittedName>
        <fullName evidence="1">Uncharacterized protein</fullName>
    </submittedName>
</protein>